<dbReference type="EMBL" id="LAZR01007272">
    <property type="protein sequence ID" value="KKM86342.1"/>
    <property type="molecule type" value="Genomic_DNA"/>
</dbReference>
<dbReference type="InterPro" id="IPR014729">
    <property type="entry name" value="Rossmann-like_a/b/a_fold"/>
</dbReference>
<comment type="caution">
    <text evidence="2">The sequence shown here is derived from an EMBL/GenBank/DDBJ whole genome shotgun (WGS) entry which is preliminary data.</text>
</comment>
<dbReference type="AlphaFoldDB" id="A0A0F9NYM9"/>
<dbReference type="InterPro" id="IPR006016">
    <property type="entry name" value="UspA"/>
</dbReference>
<dbReference type="SUPFAM" id="SSF52402">
    <property type="entry name" value="Adenine nucleotide alpha hydrolases-like"/>
    <property type="match status" value="1"/>
</dbReference>
<evidence type="ECO:0000313" key="2">
    <source>
        <dbReference type="EMBL" id="KKM86342.1"/>
    </source>
</evidence>
<evidence type="ECO:0000259" key="1">
    <source>
        <dbReference type="Pfam" id="PF00582"/>
    </source>
</evidence>
<reference evidence="2" key="1">
    <citation type="journal article" date="2015" name="Nature">
        <title>Complex archaea that bridge the gap between prokaryotes and eukaryotes.</title>
        <authorList>
            <person name="Spang A."/>
            <person name="Saw J.H."/>
            <person name="Jorgensen S.L."/>
            <person name="Zaremba-Niedzwiedzka K."/>
            <person name="Martijn J."/>
            <person name="Lind A.E."/>
            <person name="van Eijk R."/>
            <person name="Schleper C."/>
            <person name="Guy L."/>
            <person name="Ettema T.J."/>
        </authorList>
    </citation>
    <scope>NUCLEOTIDE SEQUENCE</scope>
</reference>
<proteinExistence type="predicted"/>
<protein>
    <recommendedName>
        <fullName evidence="1">UspA domain-containing protein</fullName>
    </recommendedName>
</protein>
<dbReference type="CDD" id="cd00293">
    <property type="entry name" value="USP-like"/>
    <property type="match status" value="1"/>
</dbReference>
<feature type="non-terminal residue" evidence="2">
    <location>
        <position position="182"/>
    </location>
</feature>
<feature type="domain" description="UspA" evidence="1">
    <location>
        <begin position="8"/>
        <end position="139"/>
    </location>
</feature>
<gene>
    <name evidence="2" type="ORF">LCGC14_1279990</name>
</gene>
<dbReference type="Pfam" id="PF00582">
    <property type="entry name" value="Usp"/>
    <property type="match status" value="1"/>
</dbReference>
<dbReference type="Gene3D" id="3.40.50.620">
    <property type="entry name" value="HUPs"/>
    <property type="match status" value="1"/>
</dbReference>
<accession>A0A0F9NYM9</accession>
<organism evidence="2">
    <name type="scientific">marine sediment metagenome</name>
    <dbReference type="NCBI Taxonomy" id="412755"/>
    <lineage>
        <taxon>unclassified sequences</taxon>
        <taxon>metagenomes</taxon>
        <taxon>ecological metagenomes</taxon>
    </lineage>
</organism>
<name>A0A0F9NYM9_9ZZZZ</name>
<sequence>MKINSIVMKTIIYATDCSEQDTAILKYAYELCDQLKASLVLLHVFSVPPIEFSTLRPHSYLSTQIQDEKLDILKAYATKNIKQSGMNTQIRCEVIENMSISEGISSFTTLIAADLLILGMRDELTTREIFAGSMAKALLPIDTPSTPTRKKSANEITLTGNSTIIQNLKVLSSKSPSVATIG</sequence>